<name>A0A6J0NV34_RAPSA</name>
<dbReference type="SUPFAM" id="SSF81383">
    <property type="entry name" value="F-box domain"/>
    <property type="match status" value="1"/>
</dbReference>
<proteinExistence type="predicted"/>
<dbReference type="InterPro" id="IPR001810">
    <property type="entry name" value="F-box_dom"/>
</dbReference>
<dbReference type="SUPFAM" id="SSF50965">
    <property type="entry name" value="Galactose oxidase, central domain"/>
    <property type="match status" value="1"/>
</dbReference>
<dbReference type="KEGG" id="rsz:108859176"/>
<dbReference type="GeneID" id="108859176"/>
<dbReference type="RefSeq" id="XP_018488539.1">
    <property type="nucleotide sequence ID" value="XM_018633037.2"/>
</dbReference>
<dbReference type="PANTHER" id="PTHR31672:SF13">
    <property type="entry name" value="F-BOX PROTEIN CPR30-LIKE"/>
    <property type="match status" value="1"/>
</dbReference>
<dbReference type="SMART" id="SM00256">
    <property type="entry name" value="FBOX"/>
    <property type="match status" value="1"/>
</dbReference>
<dbReference type="Pfam" id="PF07734">
    <property type="entry name" value="FBA_1"/>
    <property type="match status" value="1"/>
</dbReference>
<gene>
    <name evidence="3" type="primary">LOC108859176</name>
</gene>
<accession>A0A6J0NV34</accession>
<dbReference type="NCBIfam" id="TIGR01640">
    <property type="entry name" value="F_box_assoc_1"/>
    <property type="match status" value="1"/>
</dbReference>
<keyword evidence="2" id="KW-1185">Reference proteome</keyword>
<evidence type="ECO:0000313" key="3">
    <source>
        <dbReference type="RefSeq" id="XP_018488539.1"/>
    </source>
</evidence>
<reference evidence="3" key="2">
    <citation type="submission" date="2025-08" db="UniProtKB">
        <authorList>
            <consortium name="RefSeq"/>
        </authorList>
    </citation>
    <scope>IDENTIFICATION</scope>
    <source>
        <tissue evidence="3">Leaf</tissue>
    </source>
</reference>
<dbReference type="Proteomes" id="UP000504610">
    <property type="component" value="Chromosome 5"/>
</dbReference>
<dbReference type="InterPro" id="IPR011043">
    <property type="entry name" value="Gal_Oxase/kelch_b-propeller"/>
</dbReference>
<dbReference type="OrthoDB" id="1026299at2759"/>
<dbReference type="InterPro" id="IPR036047">
    <property type="entry name" value="F-box-like_dom_sf"/>
</dbReference>
<evidence type="ECO:0000313" key="2">
    <source>
        <dbReference type="Proteomes" id="UP000504610"/>
    </source>
</evidence>
<evidence type="ECO:0000259" key="1">
    <source>
        <dbReference type="SMART" id="SM00256"/>
    </source>
</evidence>
<dbReference type="InterPro" id="IPR017451">
    <property type="entry name" value="F-box-assoc_interact_dom"/>
</dbReference>
<protein>
    <submittedName>
        <fullName evidence="3">F-box protein At3g20030</fullName>
    </submittedName>
</protein>
<dbReference type="PANTHER" id="PTHR31672">
    <property type="entry name" value="BNACNNG10540D PROTEIN"/>
    <property type="match status" value="1"/>
</dbReference>
<dbReference type="InterPro" id="IPR050796">
    <property type="entry name" value="SCF_F-box_component"/>
</dbReference>
<dbReference type="Pfam" id="PF00646">
    <property type="entry name" value="F-box"/>
    <property type="match status" value="1"/>
</dbReference>
<feature type="domain" description="F-box" evidence="1">
    <location>
        <begin position="7"/>
        <end position="47"/>
    </location>
</feature>
<sequence length="383" mass="44566">MTMISDLSRDLLEEILSKVPITCLRAVRSTCKLWNVLSKDRVLCKTDITDQFIGFMVKEYKICSMRFSLHGVGSSIKEIGNLFNQVEICNIIHCNGLLLCVTKEDNRLVVWNPYLGQTRWIQIQHINSYHRLESSYRYAFGYDHKNHSHKILRFLNVNRYELYDFSSNSWRILDIIPDHEILYWRRAVSLKGNTYTLAKEKTLVDEDVVGEVEIDEPPNFLLCFDFTRESFGPVLPLPFLHYNEDIGTLSTLRDEKLAVLYQRTVCPEVEIWVTTNIEPDAVSWTPFLNIDMKPLDRGFQYGLCSEASFFIDEEMKIAVVFYIYEAEKMGKTRSYHSVYTIGENGSLDNLDLGDAVYRDVSMLENRYCRPLVCSYVPSLVQIN</sequence>
<reference evidence="2" key="1">
    <citation type="journal article" date="2019" name="Database">
        <title>The radish genome database (RadishGD): an integrated information resource for radish genomics.</title>
        <authorList>
            <person name="Yu H.J."/>
            <person name="Baek S."/>
            <person name="Lee Y.J."/>
            <person name="Cho A."/>
            <person name="Mun J.H."/>
        </authorList>
    </citation>
    <scope>NUCLEOTIDE SEQUENCE [LARGE SCALE GENOMIC DNA]</scope>
    <source>
        <strain evidence="2">cv. WK10039</strain>
    </source>
</reference>
<organism evidence="2 3">
    <name type="scientific">Raphanus sativus</name>
    <name type="common">Radish</name>
    <name type="synonym">Raphanus raphanistrum var. sativus</name>
    <dbReference type="NCBI Taxonomy" id="3726"/>
    <lineage>
        <taxon>Eukaryota</taxon>
        <taxon>Viridiplantae</taxon>
        <taxon>Streptophyta</taxon>
        <taxon>Embryophyta</taxon>
        <taxon>Tracheophyta</taxon>
        <taxon>Spermatophyta</taxon>
        <taxon>Magnoliopsida</taxon>
        <taxon>eudicotyledons</taxon>
        <taxon>Gunneridae</taxon>
        <taxon>Pentapetalae</taxon>
        <taxon>rosids</taxon>
        <taxon>malvids</taxon>
        <taxon>Brassicales</taxon>
        <taxon>Brassicaceae</taxon>
        <taxon>Brassiceae</taxon>
        <taxon>Raphanus</taxon>
    </lineage>
</organism>
<dbReference type="InterPro" id="IPR006527">
    <property type="entry name" value="F-box-assoc_dom_typ1"/>
</dbReference>
<dbReference type="AlphaFoldDB" id="A0A6J0NV34"/>